<evidence type="ECO:0000256" key="8">
    <source>
        <dbReference type="ARBA" id="ARBA00022723"/>
    </source>
</evidence>
<evidence type="ECO:0000256" key="6">
    <source>
        <dbReference type="ARBA" id="ARBA00022694"/>
    </source>
</evidence>
<dbReference type="Proteomes" id="UP000030106">
    <property type="component" value="Unassembled WGS sequence"/>
</dbReference>
<comment type="cofactor">
    <cofactor evidence="16">
        <name>Mg(2+)</name>
        <dbReference type="ChEBI" id="CHEBI:18420"/>
    </cofactor>
    <text evidence="16">Binds 2 magnesium ions per subunit.</text>
</comment>
<dbReference type="AlphaFoldDB" id="A0A0A2VWJ6"/>
<feature type="domain" description="tRNAHis guanylyltransferase catalytic" evidence="17">
    <location>
        <begin position="6"/>
        <end position="136"/>
    </location>
</feature>
<name>A0A0A2VWJ6_BEABA</name>
<dbReference type="GO" id="GO:0005525">
    <property type="term" value="F:GTP binding"/>
    <property type="evidence" value="ECO:0007669"/>
    <property type="project" value="UniProtKB-UniRule"/>
</dbReference>
<feature type="binding site" evidence="16">
    <location>
        <position position="76"/>
    </location>
    <ligand>
        <name>Mg(2+)</name>
        <dbReference type="ChEBI" id="CHEBI:18420"/>
        <label>2</label>
        <note>catalytic</note>
    </ligand>
</feature>
<gene>
    <name evidence="19" type="ORF">BBAD15_g2247</name>
</gene>
<evidence type="ECO:0000256" key="5">
    <source>
        <dbReference type="ARBA" id="ARBA00022679"/>
    </source>
</evidence>
<comment type="function">
    <text evidence="1 14">Adds a GMP to the 5'-end of tRNA(His) after transcription and RNase P cleavage.</text>
</comment>
<dbReference type="PANTHER" id="PTHR12729">
    <property type="entry name" value="TRNA(HIS) GUANYLYLTRANSFERASE-RELATED"/>
    <property type="match status" value="1"/>
</dbReference>
<evidence type="ECO:0000256" key="11">
    <source>
        <dbReference type="ARBA" id="ARBA00023134"/>
    </source>
</evidence>
<evidence type="ECO:0000256" key="9">
    <source>
        <dbReference type="ARBA" id="ARBA00022741"/>
    </source>
</evidence>
<evidence type="ECO:0000256" key="3">
    <source>
        <dbReference type="ARBA" id="ARBA00012511"/>
    </source>
</evidence>
<feature type="binding site" evidence="16">
    <location>
        <position position="76"/>
    </location>
    <ligand>
        <name>Mg(2+)</name>
        <dbReference type="ChEBI" id="CHEBI:18420"/>
        <label>1</label>
        <note>catalytic</note>
    </ligand>
</feature>
<evidence type="ECO:0000256" key="7">
    <source>
        <dbReference type="ARBA" id="ARBA00022695"/>
    </source>
</evidence>
<evidence type="ECO:0000259" key="18">
    <source>
        <dbReference type="Pfam" id="PF14413"/>
    </source>
</evidence>
<evidence type="ECO:0000259" key="17">
    <source>
        <dbReference type="Pfam" id="PF04446"/>
    </source>
</evidence>
<dbReference type="GO" id="GO:0000287">
    <property type="term" value="F:magnesium ion binding"/>
    <property type="evidence" value="ECO:0007669"/>
    <property type="project" value="UniProtKB-UniRule"/>
</dbReference>
<comment type="catalytic activity">
    <reaction evidence="13 14">
        <text>a 5'-end ribonucleotide-tRNA(His) + GTP + ATP + H2O = a 5'-end phospho-guanosine-ribonucleotide-tRNA(His) + AMP + 2 diphosphate + H(+)</text>
        <dbReference type="Rhea" id="RHEA:54564"/>
        <dbReference type="Rhea" id="RHEA-COMP:14193"/>
        <dbReference type="Rhea" id="RHEA-COMP:14917"/>
        <dbReference type="ChEBI" id="CHEBI:15377"/>
        <dbReference type="ChEBI" id="CHEBI:15378"/>
        <dbReference type="ChEBI" id="CHEBI:30616"/>
        <dbReference type="ChEBI" id="CHEBI:33019"/>
        <dbReference type="ChEBI" id="CHEBI:37565"/>
        <dbReference type="ChEBI" id="CHEBI:138282"/>
        <dbReference type="ChEBI" id="CHEBI:141847"/>
        <dbReference type="ChEBI" id="CHEBI:456215"/>
        <dbReference type="EC" id="2.7.7.79"/>
    </reaction>
</comment>
<evidence type="ECO:0000313" key="19">
    <source>
        <dbReference type="EMBL" id="KGQ12018.1"/>
    </source>
</evidence>
<dbReference type="EC" id="2.7.7.79" evidence="3 14"/>
<evidence type="ECO:0000256" key="2">
    <source>
        <dbReference type="ARBA" id="ARBA00010113"/>
    </source>
</evidence>
<evidence type="ECO:0000256" key="14">
    <source>
        <dbReference type="PIRNR" id="PIRNR028980"/>
    </source>
</evidence>
<dbReference type="FunFam" id="3.30.70.3000:FF:000001">
    <property type="entry name" value="tRNA(His) guanylyltransferase"/>
    <property type="match status" value="1"/>
</dbReference>
<dbReference type="Gene3D" id="3.30.70.3000">
    <property type="match status" value="1"/>
</dbReference>
<proteinExistence type="inferred from homology"/>
<keyword evidence="10 14" id="KW-0460">Magnesium</keyword>
<dbReference type="HOGENOM" id="CLU_044271_1_0_1"/>
<evidence type="ECO:0000256" key="15">
    <source>
        <dbReference type="PIRSR" id="PIRSR028980-1"/>
    </source>
</evidence>
<dbReference type="Pfam" id="PF14413">
    <property type="entry name" value="Thg1C"/>
    <property type="match status" value="2"/>
</dbReference>
<evidence type="ECO:0000256" key="16">
    <source>
        <dbReference type="PIRSR" id="PIRSR028980-2"/>
    </source>
</evidence>
<dbReference type="eggNOG" id="KOG2721">
    <property type="taxonomic scope" value="Eukaryota"/>
</dbReference>
<feature type="binding site" evidence="16">
    <location>
        <position position="29"/>
    </location>
    <ligand>
        <name>Mg(2+)</name>
        <dbReference type="ChEBI" id="CHEBI:18420"/>
        <label>2</label>
        <note>catalytic</note>
    </ligand>
</feature>
<evidence type="ECO:0000256" key="4">
    <source>
        <dbReference type="ARBA" id="ARBA00015443"/>
    </source>
</evidence>
<accession>A0A0A2VWJ6</accession>
<keyword evidence="11 14" id="KW-0342">GTP-binding</keyword>
<keyword evidence="5 14" id="KW-0808">Transferase</keyword>
<dbReference type="InterPro" id="IPR025845">
    <property type="entry name" value="Thg1_C_dom"/>
</dbReference>
<feature type="domain" description="Thg1 C-terminal" evidence="18">
    <location>
        <begin position="139"/>
        <end position="182"/>
    </location>
</feature>
<dbReference type="EMBL" id="ANFO01000152">
    <property type="protein sequence ID" value="KGQ12018.1"/>
    <property type="molecule type" value="Genomic_DNA"/>
</dbReference>
<dbReference type="Pfam" id="PF04446">
    <property type="entry name" value="Thg1"/>
    <property type="match status" value="1"/>
</dbReference>
<dbReference type="GO" id="GO:0042802">
    <property type="term" value="F:identical protein binding"/>
    <property type="evidence" value="ECO:0007669"/>
    <property type="project" value="EnsemblFungi"/>
</dbReference>
<dbReference type="InterPro" id="IPR007537">
    <property type="entry name" value="tRNAHis_GuaTrfase_Thg1"/>
</dbReference>
<feature type="binding site" evidence="16">
    <location>
        <position position="29"/>
    </location>
    <ligand>
        <name>Mg(2+)</name>
        <dbReference type="ChEBI" id="CHEBI:18420"/>
        <label>1</label>
        <note>catalytic</note>
    </ligand>
</feature>
<dbReference type="STRING" id="1245745.A0A0A2VWJ6"/>
<dbReference type="PIRSF" id="PIRSF028980">
    <property type="entry name" value="tRNAHis_guanylyltransferase"/>
    <property type="match status" value="1"/>
</dbReference>
<dbReference type="InterPro" id="IPR024956">
    <property type="entry name" value="tRNAHis_GuaTrfase_cat"/>
</dbReference>
<feature type="domain" description="Thg1 C-terminal" evidence="18">
    <location>
        <begin position="197"/>
        <end position="286"/>
    </location>
</feature>
<dbReference type="GO" id="GO:0008193">
    <property type="term" value="F:tRNA guanylyltransferase activity"/>
    <property type="evidence" value="ECO:0007669"/>
    <property type="project" value="UniProtKB-UniRule"/>
</dbReference>
<protein>
    <recommendedName>
        <fullName evidence="4 14">tRNA(His) guanylyltransferase</fullName>
        <ecNumber evidence="3 14">2.7.7.79</ecNumber>
    </recommendedName>
    <alternativeName>
        <fullName evidence="12 14">tRNA-histidine guanylyltransferase</fullName>
    </alternativeName>
</protein>
<keyword evidence="8 14" id="KW-0479">Metal-binding</keyword>
<sequence>MANSKFEYVRDFEQPDYLLRNTWVVVRVDGRAFTKMCARYGFEKPNDRRALDVMNSAARAVVADLPEITIAYGVSDEYSFVLHKSCNLFERRASKLVSTIVSTFTANYVHCWPNFFPDTPLSFPLPTFDGRAVCYPTVQNLRDYMSWRQADCHINNLYNTAFWSLVQLGGLDNKEAEKTLAVRTRRPATMKKYTADSLRLQGTLAADKNEILFSRFKINYNNEPDIFRKGSVVFRDYELVDPASHKTADTVDELAEPVQQSKTQNENDKKRRSKARIVVEHLDIIRDDFWVRRPWVLSNKPGKVPKET</sequence>
<evidence type="ECO:0000256" key="1">
    <source>
        <dbReference type="ARBA" id="ARBA00002939"/>
    </source>
</evidence>
<keyword evidence="6 14" id="KW-0819">tRNA processing</keyword>
<feature type="binding site" evidence="16">
    <location>
        <position position="30"/>
    </location>
    <ligand>
        <name>Mg(2+)</name>
        <dbReference type="ChEBI" id="CHEBI:18420"/>
        <label>1</label>
        <note>catalytic</note>
    </ligand>
</feature>
<feature type="binding site" evidence="15">
    <location>
        <begin position="75"/>
        <end position="76"/>
    </location>
    <ligand>
        <name>GTP</name>
        <dbReference type="ChEBI" id="CHEBI:37565"/>
    </ligand>
</feature>
<dbReference type="OrthoDB" id="62560at2759"/>
<comment type="caution">
    <text evidence="19">The sequence shown here is derived from an EMBL/GenBank/DDBJ whole genome shotgun (WGS) entry which is preliminary data.</text>
</comment>
<evidence type="ECO:0000313" key="20">
    <source>
        <dbReference type="Proteomes" id="UP000030106"/>
    </source>
</evidence>
<keyword evidence="7 14" id="KW-0548">Nucleotidyltransferase</keyword>
<dbReference type="PANTHER" id="PTHR12729:SF6">
    <property type="entry name" value="TRNA(HIS) GUANYLYLTRANSFERASE-RELATED"/>
    <property type="match status" value="1"/>
</dbReference>
<reference evidence="19 20" key="1">
    <citation type="submission" date="2012-10" db="EMBL/GenBank/DDBJ databases">
        <title>Genome sequencing and analysis of entomopathogenic fungi Beauveria bassiana D1-5.</title>
        <authorList>
            <person name="Li Q."/>
            <person name="Wang L."/>
            <person name="Zhang Z."/>
            <person name="Wang Q."/>
            <person name="Ren J."/>
            <person name="Wang M."/>
            <person name="Xu W."/>
            <person name="Wang J."/>
            <person name="Lu Y."/>
            <person name="Du Q."/>
            <person name="Sun Z."/>
        </authorList>
    </citation>
    <scope>NUCLEOTIDE SEQUENCE [LARGE SCALE GENOMIC DNA]</scope>
    <source>
        <strain evidence="19 20">D1-5</strain>
    </source>
</reference>
<dbReference type="InterPro" id="IPR038469">
    <property type="entry name" value="tRNAHis_GuaTrfase_Thg1_sf"/>
</dbReference>
<keyword evidence="9 14" id="KW-0547">Nucleotide-binding</keyword>
<organism evidence="19 20">
    <name type="scientific">Beauveria bassiana D1-5</name>
    <dbReference type="NCBI Taxonomy" id="1245745"/>
    <lineage>
        <taxon>Eukaryota</taxon>
        <taxon>Fungi</taxon>
        <taxon>Dikarya</taxon>
        <taxon>Ascomycota</taxon>
        <taxon>Pezizomycotina</taxon>
        <taxon>Sordariomycetes</taxon>
        <taxon>Hypocreomycetidae</taxon>
        <taxon>Hypocreales</taxon>
        <taxon>Cordycipitaceae</taxon>
        <taxon>Beauveria</taxon>
    </lineage>
</organism>
<evidence type="ECO:0000256" key="13">
    <source>
        <dbReference type="ARBA" id="ARBA00047281"/>
    </source>
</evidence>
<evidence type="ECO:0000256" key="10">
    <source>
        <dbReference type="ARBA" id="ARBA00022842"/>
    </source>
</evidence>
<evidence type="ECO:0000256" key="12">
    <source>
        <dbReference type="ARBA" id="ARBA00032480"/>
    </source>
</evidence>
<comment type="similarity">
    <text evidence="2 14">Belongs to the tRNA(His) guanylyltransferase family.</text>
</comment>
<dbReference type="GO" id="GO:0006400">
    <property type="term" value="P:tRNA modification"/>
    <property type="evidence" value="ECO:0007669"/>
    <property type="project" value="UniProtKB-UniRule"/>
</dbReference>